<dbReference type="Proteomes" id="UP000501648">
    <property type="component" value="Chromosome"/>
</dbReference>
<protein>
    <recommendedName>
        <fullName evidence="3">DUF1877 domain-containing protein</fullName>
    </recommendedName>
</protein>
<evidence type="ECO:0000313" key="1">
    <source>
        <dbReference type="EMBL" id="QJQ02561.1"/>
    </source>
</evidence>
<proteinExistence type="predicted"/>
<evidence type="ECO:0008006" key="3">
    <source>
        <dbReference type="Google" id="ProtNLM"/>
    </source>
</evidence>
<reference evidence="1 2" key="1">
    <citation type="journal article" date="2012" name="J. Bacteriol.">
        <title>Genome sequence of the pathogenic Herbaspirillum seropedicae strain Os34, isolated from rice roots.</title>
        <authorList>
            <person name="Ye W."/>
            <person name="Ye S."/>
            <person name="Liu J."/>
            <person name="Chang S."/>
            <person name="Chen M."/>
            <person name="Zhu B."/>
            <person name="Guo L."/>
            <person name="An Q."/>
        </authorList>
    </citation>
    <scope>NUCLEOTIDE SEQUENCE [LARGE SCALE GENOMIC DNA]</scope>
    <source>
        <strain evidence="1 2">Os34</strain>
    </source>
</reference>
<organism evidence="1 2">
    <name type="scientific">Herbaspirillum rubrisubalbicans Os34</name>
    <dbReference type="NCBI Taxonomy" id="1235827"/>
    <lineage>
        <taxon>Bacteria</taxon>
        <taxon>Pseudomonadati</taxon>
        <taxon>Pseudomonadota</taxon>
        <taxon>Betaproteobacteria</taxon>
        <taxon>Burkholderiales</taxon>
        <taxon>Oxalobacteraceae</taxon>
        <taxon>Herbaspirillum</taxon>
    </lineage>
</organism>
<dbReference type="AlphaFoldDB" id="A0A6M3ZW28"/>
<accession>A0A6M3ZW28</accession>
<dbReference type="RefSeq" id="WP_017452201.1">
    <property type="nucleotide sequence ID" value="NZ_CP008956.1"/>
</dbReference>
<name>A0A6M3ZW28_9BURK</name>
<evidence type="ECO:0000313" key="2">
    <source>
        <dbReference type="Proteomes" id="UP000501648"/>
    </source>
</evidence>
<dbReference type="EMBL" id="CP008956">
    <property type="protein sequence ID" value="QJQ02561.1"/>
    <property type="molecule type" value="Genomic_DNA"/>
</dbReference>
<gene>
    <name evidence="1" type="ORF">C798_20730</name>
</gene>
<sequence length="210" mass="23258">MSTDLFHFAYLKPPGFTLRGASIEQWLAQAEPSDAAVQALVADAAILEHVMIGSRNGWLGAMIQELAQSSSLGELKVLYGADDLAYEWEARETGEDDIGEMSEWSRWKATMLHGQTLSTLATAIDRLFGWSSAHLGDLAQETFSDFCSAEELAAYLREPVLSSDPTSDQRIWYGEDGNGPHCLYSFLHSVRQLCLNAQRRDESLLLIVQA</sequence>